<feature type="region of interest" description="Disordered" evidence="7">
    <location>
        <begin position="389"/>
        <end position="453"/>
    </location>
</feature>
<dbReference type="InterPro" id="IPR001841">
    <property type="entry name" value="Znf_RING"/>
</dbReference>
<comment type="subcellular location">
    <subcellularLocation>
        <location evidence="6">Nucleus</location>
    </subcellularLocation>
</comment>
<dbReference type="Gene3D" id="2.60.40.1970">
    <property type="entry name" value="YEATS domain"/>
    <property type="match status" value="1"/>
</dbReference>
<dbReference type="PROSITE" id="PS50089">
    <property type="entry name" value="ZF_RING_2"/>
    <property type="match status" value="1"/>
</dbReference>
<dbReference type="InterPro" id="IPR017907">
    <property type="entry name" value="Znf_RING_CS"/>
</dbReference>
<evidence type="ECO:0000256" key="3">
    <source>
        <dbReference type="ARBA" id="ARBA00022833"/>
    </source>
</evidence>
<feature type="compositionally biased region" description="Basic and acidic residues" evidence="7">
    <location>
        <begin position="421"/>
        <end position="447"/>
    </location>
</feature>
<evidence type="ECO:0000259" key="8">
    <source>
        <dbReference type="PROSITE" id="PS50089"/>
    </source>
</evidence>
<dbReference type="GO" id="GO:0005634">
    <property type="term" value="C:nucleus"/>
    <property type="evidence" value="ECO:0007669"/>
    <property type="project" value="UniProtKB-SubCell"/>
</dbReference>
<keyword evidence="2 5" id="KW-0863">Zinc-finger</keyword>
<protein>
    <submittedName>
        <fullName evidence="10">Uncharacterized protein</fullName>
    </submittedName>
</protein>
<dbReference type="EMBL" id="KQ964250">
    <property type="protein sequence ID" value="KXJ91492.1"/>
    <property type="molecule type" value="Genomic_DNA"/>
</dbReference>
<keyword evidence="1" id="KW-0479">Metal-binding</keyword>
<dbReference type="Proteomes" id="UP000070501">
    <property type="component" value="Unassembled WGS sequence"/>
</dbReference>
<dbReference type="AlphaFoldDB" id="A0A136J2W8"/>
<feature type="region of interest" description="Disordered" evidence="7">
    <location>
        <begin position="34"/>
        <end position="66"/>
    </location>
</feature>
<proteinExistence type="predicted"/>
<evidence type="ECO:0000256" key="1">
    <source>
        <dbReference type="ARBA" id="ARBA00022723"/>
    </source>
</evidence>
<feature type="domain" description="YEATS" evidence="9">
    <location>
        <begin position="248"/>
        <end position="453"/>
    </location>
</feature>
<dbReference type="InterPro" id="IPR055129">
    <property type="entry name" value="YEATS_dom"/>
</dbReference>
<evidence type="ECO:0000256" key="5">
    <source>
        <dbReference type="PROSITE-ProRule" id="PRU00175"/>
    </source>
</evidence>
<feature type="compositionally biased region" description="Acidic residues" evidence="7">
    <location>
        <begin position="128"/>
        <end position="139"/>
    </location>
</feature>
<dbReference type="PROSITE" id="PS51037">
    <property type="entry name" value="YEATS"/>
    <property type="match status" value="1"/>
</dbReference>
<gene>
    <name evidence="10" type="ORF">Micbo1qcDRAFT_163232</name>
</gene>
<dbReference type="InParanoid" id="A0A136J2W8"/>
<organism evidence="10 11">
    <name type="scientific">Microdochium bolleyi</name>
    <dbReference type="NCBI Taxonomy" id="196109"/>
    <lineage>
        <taxon>Eukaryota</taxon>
        <taxon>Fungi</taxon>
        <taxon>Dikarya</taxon>
        <taxon>Ascomycota</taxon>
        <taxon>Pezizomycotina</taxon>
        <taxon>Sordariomycetes</taxon>
        <taxon>Xylariomycetidae</taxon>
        <taxon>Xylariales</taxon>
        <taxon>Microdochiaceae</taxon>
        <taxon>Microdochium</taxon>
    </lineage>
</organism>
<dbReference type="Pfam" id="PF03366">
    <property type="entry name" value="YEATS"/>
    <property type="match status" value="1"/>
</dbReference>
<dbReference type="Pfam" id="PF13923">
    <property type="entry name" value="zf-C3HC4_2"/>
    <property type="match status" value="1"/>
</dbReference>
<dbReference type="SMART" id="SM00184">
    <property type="entry name" value="RING"/>
    <property type="match status" value="1"/>
</dbReference>
<dbReference type="SUPFAM" id="SSF57850">
    <property type="entry name" value="RING/U-box"/>
    <property type="match status" value="1"/>
</dbReference>
<evidence type="ECO:0000256" key="2">
    <source>
        <dbReference type="ARBA" id="ARBA00022771"/>
    </source>
</evidence>
<feature type="compositionally biased region" description="Polar residues" evidence="7">
    <location>
        <begin position="107"/>
        <end position="124"/>
    </location>
</feature>
<dbReference type="GO" id="GO:0008270">
    <property type="term" value="F:zinc ion binding"/>
    <property type="evidence" value="ECO:0007669"/>
    <property type="project" value="UniProtKB-KW"/>
</dbReference>
<evidence type="ECO:0000256" key="7">
    <source>
        <dbReference type="SAM" id="MobiDB-lite"/>
    </source>
</evidence>
<keyword evidence="4 6" id="KW-0539">Nucleus</keyword>
<dbReference type="OrthoDB" id="1630758at2759"/>
<dbReference type="PROSITE" id="PS00518">
    <property type="entry name" value="ZF_RING_1"/>
    <property type="match status" value="1"/>
</dbReference>
<dbReference type="STRING" id="196109.A0A136J2W8"/>
<feature type="domain" description="RING-type" evidence="8">
    <location>
        <begin position="143"/>
        <end position="209"/>
    </location>
</feature>
<dbReference type="Gene3D" id="3.30.40.10">
    <property type="entry name" value="Zinc/RING finger domain, C3HC4 (zinc finger)"/>
    <property type="match status" value="1"/>
</dbReference>
<dbReference type="InterPro" id="IPR038704">
    <property type="entry name" value="YEAST_sf"/>
</dbReference>
<name>A0A136J2W8_9PEZI</name>
<reference evidence="11" key="1">
    <citation type="submission" date="2016-02" db="EMBL/GenBank/DDBJ databases">
        <title>Draft genome sequence of Microdochium bolleyi, a fungal endophyte of beachgrass.</title>
        <authorList>
            <consortium name="DOE Joint Genome Institute"/>
            <person name="David A.S."/>
            <person name="May G."/>
            <person name="Haridas S."/>
            <person name="Lim J."/>
            <person name="Wang M."/>
            <person name="Labutti K."/>
            <person name="Lipzen A."/>
            <person name="Barry K."/>
            <person name="Grigoriev I.V."/>
        </authorList>
    </citation>
    <scope>NUCLEOTIDE SEQUENCE [LARGE SCALE GENOMIC DNA]</scope>
    <source>
        <strain evidence="11">J235TASD1</strain>
    </source>
</reference>
<evidence type="ECO:0000256" key="6">
    <source>
        <dbReference type="PROSITE-ProRule" id="PRU00376"/>
    </source>
</evidence>
<keyword evidence="11" id="KW-1185">Reference proteome</keyword>
<keyword evidence="3" id="KW-0862">Zinc</keyword>
<feature type="region of interest" description="Disordered" evidence="7">
    <location>
        <begin position="100"/>
        <end position="139"/>
    </location>
</feature>
<evidence type="ECO:0000259" key="9">
    <source>
        <dbReference type="PROSITE" id="PS51037"/>
    </source>
</evidence>
<dbReference type="InterPro" id="IPR013083">
    <property type="entry name" value="Znf_RING/FYVE/PHD"/>
</dbReference>
<evidence type="ECO:0000313" key="11">
    <source>
        <dbReference type="Proteomes" id="UP000070501"/>
    </source>
</evidence>
<sequence>MHFPACRSGFPPHSVRPSTLFGRYHTGVLSLRMSSHSVSERTTRQARRRSVFRAQDARESQPSLTEHIIIDLTDQSSSPLSKGHVHTNTAAQGEQSIRDEARDHTAQQRAQQLSVGQDSQSYSKPQPAEEEGQPESIDDDDTCPICQLLLYDPVRTTRCGHTLCGFCMATWASVSFESPNPTTIVDIDEEPVDFDPVADAVEVRCPMCRTLTAAQPDLPRRDALREGYPRAYKDRELEVGAESLSGASGRGDAQTITLYIGNRHALVAPTASSRGGANGRAEANQHAWDFFVHTSRTDIIEEVHMHLHPTFRPARVVRQRPPYVISRLGWGVFAVRADVVLKAGYEWVSDEAVDSPDGARKGVLPMEWMLDFEGSGGRGSMARCRLKVKREDGGGRTTRTRRTRTRDVAGGGEIDEDDDVELVRDAREMSRMARQYERDGRYDPEPSRRRRRE</sequence>
<evidence type="ECO:0000256" key="4">
    <source>
        <dbReference type="ARBA" id="ARBA00023242"/>
    </source>
</evidence>
<accession>A0A136J2W8</accession>
<evidence type="ECO:0000313" key="10">
    <source>
        <dbReference type="EMBL" id="KXJ91492.1"/>
    </source>
</evidence>